<evidence type="ECO:0000259" key="1">
    <source>
        <dbReference type="Pfam" id="PF12680"/>
    </source>
</evidence>
<keyword evidence="3" id="KW-1185">Reference proteome</keyword>
<dbReference type="InterPro" id="IPR032710">
    <property type="entry name" value="NTF2-like_dom_sf"/>
</dbReference>
<organism evidence="2 3">
    <name type="scientific">Labrys wisconsinensis</name>
    <dbReference type="NCBI Taxonomy" id="425677"/>
    <lineage>
        <taxon>Bacteria</taxon>
        <taxon>Pseudomonadati</taxon>
        <taxon>Pseudomonadota</taxon>
        <taxon>Alphaproteobacteria</taxon>
        <taxon>Hyphomicrobiales</taxon>
        <taxon>Xanthobacteraceae</taxon>
        <taxon>Labrys</taxon>
    </lineage>
</organism>
<evidence type="ECO:0000313" key="2">
    <source>
        <dbReference type="EMBL" id="MDQ0474745.1"/>
    </source>
</evidence>
<evidence type="ECO:0000313" key="3">
    <source>
        <dbReference type="Proteomes" id="UP001242480"/>
    </source>
</evidence>
<dbReference type="SUPFAM" id="SSF54427">
    <property type="entry name" value="NTF2-like"/>
    <property type="match status" value="1"/>
</dbReference>
<name>A0ABU0JKD7_9HYPH</name>
<dbReference type="RefSeq" id="WP_307284889.1">
    <property type="nucleotide sequence ID" value="NZ_JAUSVX010000025.1"/>
</dbReference>
<accession>A0ABU0JKD7</accession>
<dbReference type="InterPro" id="IPR037401">
    <property type="entry name" value="SnoaL-like"/>
</dbReference>
<dbReference type="EMBL" id="JAUSVX010000025">
    <property type="protein sequence ID" value="MDQ0474745.1"/>
    <property type="molecule type" value="Genomic_DNA"/>
</dbReference>
<proteinExistence type="predicted"/>
<feature type="domain" description="SnoaL-like" evidence="1">
    <location>
        <begin position="16"/>
        <end position="118"/>
    </location>
</feature>
<comment type="caution">
    <text evidence="2">The sequence shown here is derived from an EMBL/GenBank/DDBJ whole genome shotgun (WGS) entry which is preliminary data.</text>
</comment>
<reference evidence="2 3" key="1">
    <citation type="submission" date="2023-07" db="EMBL/GenBank/DDBJ databases">
        <title>Genomic Encyclopedia of Type Strains, Phase IV (KMG-IV): sequencing the most valuable type-strain genomes for metagenomic binning, comparative biology and taxonomic classification.</title>
        <authorList>
            <person name="Goeker M."/>
        </authorList>
    </citation>
    <scope>NUCLEOTIDE SEQUENCE [LARGE SCALE GENOMIC DNA]</scope>
    <source>
        <strain evidence="2 3">DSM 19619</strain>
    </source>
</reference>
<dbReference type="Gene3D" id="3.10.450.50">
    <property type="match status" value="1"/>
</dbReference>
<dbReference type="Pfam" id="PF12680">
    <property type="entry name" value="SnoaL_2"/>
    <property type="match status" value="1"/>
</dbReference>
<protein>
    <recommendedName>
        <fullName evidence="1">SnoaL-like domain-containing protein</fullName>
    </recommendedName>
</protein>
<dbReference type="Proteomes" id="UP001242480">
    <property type="component" value="Unassembled WGS sequence"/>
</dbReference>
<sequence length="133" mass="15360">MSMTEDEIRRRNVAAVEALYEAERRRTIEDWARLWHPHGRQSFHLSTDVPPVVGREALVRATRRKFEVRPPYGIGVVTEPFADPSRVLARLHLTFGEGIRPTDLWCIFTFDHEGLITEIAEMVDTANSYRMPA</sequence>
<gene>
    <name evidence="2" type="ORF">QO011_007786</name>
</gene>